<comment type="caution">
    <text evidence="2">The sequence shown here is derived from an EMBL/GenBank/DDBJ whole genome shotgun (WGS) entry which is preliminary data.</text>
</comment>
<evidence type="ECO:0000256" key="1">
    <source>
        <dbReference type="SAM" id="SignalP"/>
    </source>
</evidence>
<dbReference type="Proteomes" id="UP000620124">
    <property type="component" value="Unassembled WGS sequence"/>
</dbReference>
<feature type="chain" id="PRO_5034007985" evidence="1">
    <location>
        <begin position="18"/>
        <end position="246"/>
    </location>
</feature>
<keyword evidence="2" id="KW-0503">Monooxygenase</keyword>
<sequence>MRIPLTILLAVVLSTYAFVAPLSDDHVVDANADAPVHFSLFVPIVAKSDTVENVTQFLTSAVPLVEAELKTVQWYAVKYTNFSTPTFAIFDTFRSEEGRVAHLNGKVASALFDNADALLDGAPGIKPANILASKVASKPDTGNATAGLTVGLTIPLTAKPGQVNATREVLVSVLPGIEQEALTVDWYALEFPDTNSFAIIVFFAIEEGRDAHLNGQVAAALFASAETLLTALPDVVEFEVVAVTIK</sequence>
<organism evidence="2 3">
    <name type="scientific">Mycena venus</name>
    <dbReference type="NCBI Taxonomy" id="2733690"/>
    <lineage>
        <taxon>Eukaryota</taxon>
        <taxon>Fungi</taxon>
        <taxon>Dikarya</taxon>
        <taxon>Basidiomycota</taxon>
        <taxon>Agaricomycotina</taxon>
        <taxon>Agaricomycetes</taxon>
        <taxon>Agaricomycetidae</taxon>
        <taxon>Agaricales</taxon>
        <taxon>Marasmiineae</taxon>
        <taxon>Mycenaceae</taxon>
        <taxon>Mycena</taxon>
    </lineage>
</organism>
<proteinExistence type="predicted"/>
<dbReference type="OrthoDB" id="3227035at2759"/>
<dbReference type="Gene3D" id="3.30.70.100">
    <property type="match status" value="2"/>
</dbReference>
<dbReference type="SUPFAM" id="SSF54909">
    <property type="entry name" value="Dimeric alpha+beta barrel"/>
    <property type="match status" value="2"/>
</dbReference>
<keyword evidence="2" id="KW-0560">Oxidoreductase</keyword>
<dbReference type="EMBL" id="JACAZI010000015">
    <property type="protein sequence ID" value="KAF7344246.1"/>
    <property type="molecule type" value="Genomic_DNA"/>
</dbReference>
<evidence type="ECO:0000313" key="2">
    <source>
        <dbReference type="EMBL" id="KAF7344246.1"/>
    </source>
</evidence>
<dbReference type="GO" id="GO:0004497">
    <property type="term" value="F:monooxygenase activity"/>
    <property type="evidence" value="ECO:0007669"/>
    <property type="project" value="UniProtKB-KW"/>
</dbReference>
<dbReference type="InterPro" id="IPR011008">
    <property type="entry name" value="Dimeric_a/b-barrel"/>
</dbReference>
<dbReference type="AlphaFoldDB" id="A0A8H7CQ80"/>
<evidence type="ECO:0000313" key="3">
    <source>
        <dbReference type="Proteomes" id="UP000620124"/>
    </source>
</evidence>
<accession>A0A8H7CQ80</accession>
<protein>
    <submittedName>
        <fullName evidence="2">Antibiotic biosynthesis monooxygenase</fullName>
    </submittedName>
</protein>
<name>A0A8H7CQ80_9AGAR</name>
<keyword evidence="3" id="KW-1185">Reference proteome</keyword>
<gene>
    <name evidence="2" type="ORF">MVEN_01715800</name>
</gene>
<reference evidence="2" key="1">
    <citation type="submission" date="2020-05" db="EMBL/GenBank/DDBJ databases">
        <title>Mycena genomes resolve the evolution of fungal bioluminescence.</title>
        <authorList>
            <person name="Tsai I.J."/>
        </authorList>
    </citation>
    <scope>NUCLEOTIDE SEQUENCE</scope>
    <source>
        <strain evidence="2">CCC161011</strain>
    </source>
</reference>
<feature type="signal peptide" evidence="1">
    <location>
        <begin position="1"/>
        <end position="17"/>
    </location>
</feature>
<keyword evidence="1" id="KW-0732">Signal</keyword>